<proteinExistence type="inferred from homology"/>
<dbReference type="Proteomes" id="UP001152747">
    <property type="component" value="Unassembled WGS sequence"/>
</dbReference>
<dbReference type="SUPFAM" id="SSF49468">
    <property type="entry name" value="VHL"/>
    <property type="match status" value="1"/>
</dbReference>
<dbReference type="Pfam" id="PF01847">
    <property type="entry name" value="VHL"/>
    <property type="match status" value="1"/>
</dbReference>
<dbReference type="AlphaFoldDB" id="A0A9P1J437"/>
<comment type="caution">
    <text evidence="4">The sequence shown here is derived from an EMBL/GenBank/DDBJ whole genome shotgun (WGS) entry which is preliminary data.</text>
</comment>
<keyword evidence="5" id="KW-1185">Reference proteome</keyword>
<feature type="region of interest" description="Disordered" evidence="2">
    <location>
        <begin position="160"/>
        <end position="179"/>
    </location>
</feature>
<protein>
    <recommendedName>
        <fullName evidence="3">von Hippel-Lindau disease tumour suppressor beta domain-containing protein</fullName>
    </recommendedName>
</protein>
<name>A0A9P1J437_9PELO</name>
<feature type="compositionally biased region" description="Pro residues" evidence="2">
    <location>
        <begin position="168"/>
        <end position="179"/>
    </location>
</feature>
<evidence type="ECO:0000256" key="2">
    <source>
        <dbReference type="SAM" id="MobiDB-lite"/>
    </source>
</evidence>
<evidence type="ECO:0000313" key="5">
    <source>
        <dbReference type="Proteomes" id="UP001152747"/>
    </source>
</evidence>
<dbReference type="InterPro" id="IPR037140">
    <property type="entry name" value="VHL_beta_dom_sf"/>
</dbReference>
<reference evidence="4" key="1">
    <citation type="submission" date="2022-11" db="EMBL/GenBank/DDBJ databases">
        <authorList>
            <person name="Kikuchi T."/>
        </authorList>
    </citation>
    <scope>NUCLEOTIDE SEQUENCE</scope>
    <source>
        <strain evidence="4">PS1010</strain>
    </source>
</reference>
<sequence length="179" mass="20572">MEIPTEFIQVFPLIGSRIGGQIVYVRFYNLTQWPVDIIWMRSAATPTKYATLKKQQWIDIQTYEGHPWIFRRSLDGAPMVINQEEIFWPQPVARNYIVRNSLFITTPLMSLAELSARRLLLPGSTFDQNQFLGLPPRLKSLIITIKAQEKAYRASSVKIPMPVEPRNRPPPAAPNPGQR</sequence>
<dbReference type="FunFam" id="2.60.40.780:FF:000001">
    <property type="entry name" value="von Hippel-Lindau disease tumor suppressor"/>
    <property type="match status" value="1"/>
</dbReference>
<evidence type="ECO:0000256" key="1">
    <source>
        <dbReference type="ARBA" id="ARBA00010057"/>
    </source>
</evidence>
<dbReference type="EMBL" id="CANHGI010000006">
    <property type="protein sequence ID" value="CAI5455295.1"/>
    <property type="molecule type" value="Genomic_DNA"/>
</dbReference>
<accession>A0A9P1J437</accession>
<feature type="domain" description="von Hippel-Lindau disease tumour suppressor beta" evidence="3">
    <location>
        <begin position="22"/>
        <end position="91"/>
    </location>
</feature>
<dbReference type="Gene3D" id="2.60.40.780">
    <property type="entry name" value="von Hippel-Lindau disease tumour suppressor, beta domain"/>
    <property type="match status" value="1"/>
</dbReference>
<dbReference type="InterPro" id="IPR036208">
    <property type="entry name" value="VHL_sf"/>
</dbReference>
<organism evidence="4 5">
    <name type="scientific">Caenorhabditis angaria</name>
    <dbReference type="NCBI Taxonomy" id="860376"/>
    <lineage>
        <taxon>Eukaryota</taxon>
        <taxon>Metazoa</taxon>
        <taxon>Ecdysozoa</taxon>
        <taxon>Nematoda</taxon>
        <taxon>Chromadorea</taxon>
        <taxon>Rhabditida</taxon>
        <taxon>Rhabditina</taxon>
        <taxon>Rhabditomorpha</taxon>
        <taxon>Rhabditoidea</taxon>
        <taxon>Rhabditidae</taxon>
        <taxon>Peloderinae</taxon>
        <taxon>Caenorhabditis</taxon>
    </lineage>
</organism>
<gene>
    <name evidence="4" type="ORF">CAMP_LOCUS17932</name>
</gene>
<dbReference type="InterPro" id="IPR024053">
    <property type="entry name" value="VHL_beta_dom"/>
</dbReference>
<evidence type="ECO:0000313" key="4">
    <source>
        <dbReference type="EMBL" id="CAI5455295.1"/>
    </source>
</evidence>
<comment type="similarity">
    <text evidence="1">Belongs to the VHL family.</text>
</comment>
<evidence type="ECO:0000259" key="3">
    <source>
        <dbReference type="Pfam" id="PF01847"/>
    </source>
</evidence>
<dbReference type="OrthoDB" id="413400at2759"/>